<dbReference type="OrthoDB" id="4619081at2759"/>
<evidence type="ECO:0000256" key="1">
    <source>
        <dbReference type="SAM" id="MobiDB-lite"/>
    </source>
</evidence>
<protein>
    <submittedName>
        <fullName evidence="2">Uncharacterized protein</fullName>
    </submittedName>
</protein>
<organism evidence="2 3">
    <name type="scientific">Thelonectria olida</name>
    <dbReference type="NCBI Taxonomy" id="1576542"/>
    <lineage>
        <taxon>Eukaryota</taxon>
        <taxon>Fungi</taxon>
        <taxon>Dikarya</taxon>
        <taxon>Ascomycota</taxon>
        <taxon>Pezizomycotina</taxon>
        <taxon>Sordariomycetes</taxon>
        <taxon>Hypocreomycetidae</taxon>
        <taxon>Hypocreales</taxon>
        <taxon>Nectriaceae</taxon>
        <taxon>Thelonectria</taxon>
    </lineage>
</organism>
<feature type="compositionally biased region" description="Polar residues" evidence="1">
    <location>
        <begin position="1025"/>
        <end position="1037"/>
    </location>
</feature>
<feature type="region of interest" description="Disordered" evidence="1">
    <location>
        <begin position="1001"/>
        <end position="1059"/>
    </location>
</feature>
<sequence length="1289" mass="145801">MASQGSWGSSLRDFKVREGQKRPATRAAAAPRKKKRTNPKALPTLAPELDELHNFVETLAAEEVIKDPDISFDTEDPQQDTDSDLSEPDDDTLNGLQMGPEVITKLIAEVEGAHNSEPEENACRLIPYMAIVDCVFDAALRSYRCRNAVGQQPTSRQDTLSGLEYFPLSENPKAVPNVVGTYLLHGIRALCQDPAEDPFYVGQAANMSITDSGAVGIRLRGEQHRSAVKACKSGQKSAKRALHVHTRLAKSDVTGIEVAVLSLFPFPVPQLGKDVLRHFLTILTLAESTDVILLDTLSPFKDHEYGRRVGSRDGLAALKPRILPRRAHEGLNRAIPLIQGSSRMKGVAYSACWSPSEVAAFIEIVKEHENEVYVHGDKGTTCVQYDFLVSQLQLRGLDKARAEVETLYRALAENPNSGLISRQSSRWRSIWLQVYNVKQHLEKLNLVTPPMDSNDIFYHVPRLENGHKTSYHFRELLQTTGYADYKHRLFRTTFWTVYLPRLLHCDVWEKITENPPERLAAKLANLPKNIYQRSLAIVLHFAHLHALEHYSSTLSAEFARVPTFKWTDIVQIWFHASAQLIADGVPHNLVFPGGAVRVMVMLNNHGSEIVDPVRSTLLPWWKYTPPGRDSSENSQRDPLTDPLRSGDGPDSPSNETPEIQSSQETSFDEYEWPSEASRYRTVAASNELLALTAPSEAKQNPNIIKVGATHISPCGMAQYRTSTLHVLISHMRHHHESRHDGLASSYSGDSRFWEGLFIDLDRSWNLTSVAQLEHRFSWVLELTRTGRLPAQASAASDILQKRLCDSVFLKETHPYNYEIQCSTLKFLNPDLSPEWTKAFLAANDALSAVERDIQKHTDGYNLEGFCSMYGVLIIHLWERAMADQGHSYPGLALARPRAATFARPQTSEASAVQDDADEPDDPAPRSPPPYPPLSGHPVTRRSKRWEDQEIDYLNYLMELSISQKEMLAKFHRRFGENRTLQALVTQIKLLRRAERVHAEQDTLPLENTVPTYRDDPVQPEPPTSSEPIQQQAPTLPETSPVPDISNVVRPRGTASRMQSTVRTYLKDQANEKREHLRTLLPDCDSWDQVTSAMKEKFGPKGSKQVFQMIAKGEKMDTSRVSAKKQIRWSAQEHALLESLLQTCNTWQEIHTRLEAESPKGRHVGKLQTYATIHNMDVSRVAGPSKWTLQEDNILREFFDSGVPRPEYPIRFWERVGEGRSRGAIIERTQRLGLLANKSWTEAEISNVRENYYLALKPFCAQFWEKFGYDRTRKTLQEQRRKQNPANAEN</sequence>
<feature type="compositionally biased region" description="Acidic residues" evidence="1">
    <location>
        <begin position="70"/>
        <end position="92"/>
    </location>
</feature>
<feature type="compositionally biased region" description="Pro residues" evidence="1">
    <location>
        <begin position="924"/>
        <end position="934"/>
    </location>
</feature>
<name>A0A9P9AIU8_9HYPO</name>
<keyword evidence="3" id="KW-1185">Reference proteome</keyword>
<reference evidence="2 3" key="1">
    <citation type="journal article" date="2021" name="Nat. Commun.">
        <title>Genetic determinants of endophytism in the Arabidopsis root mycobiome.</title>
        <authorList>
            <person name="Mesny F."/>
            <person name="Miyauchi S."/>
            <person name="Thiergart T."/>
            <person name="Pickel B."/>
            <person name="Atanasova L."/>
            <person name="Karlsson M."/>
            <person name="Huettel B."/>
            <person name="Barry K.W."/>
            <person name="Haridas S."/>
            <person name="Chen C."/>
            <person name="Bauer D."/>
            <person name="Andreopoulos W."/>
            <person name="Pangilinan J."/>
            <person name="LaButti K."/>
            <person name="Riley R."/>
            <person name="Lipzen A."/>
            <person name="Clum A."/>
            <person name="Drula E."/>
            <person name="Henrissat B."/>
            <person name="Kohler A."/>
            <person name="Grigoriev I.V."/>
            <person name="Martin F.M."/>
            <person name="Hacquard S."/>
        </authorList>
    </citation>
    <scope>NUCLEOTIDE SEQUENCE [LARGE SCALE GENOMIC DNA]</scope>
    <source>
        <strain evidence="2 3">MPI-CAGE-CH-0241</strain>
    </source>
</reference>
<feature type="region of interest" description="Disordered" evidence="1">
    <location>
        <begin position="1"/>
        <end position="46"/>
    </location>
</feature>
<feature type="compositionally biased region" description="Basic and acidic residues" evidence="1">
    <location>
        <begin position="629"/>
        <end position="639"/>
    </location>
</feature>
<gene>
    <name evidence="2" type="ORF">B0T10DRAFT_574326</name>
</gene>
<accession>A0A9P9AIU8</accession>
<dbReference type="EMBL" id="JAGPYM010000135">
    <property type="protein sequence ID" value="KAH6866178.1"/>
    <property type="molecule type" value="Genomic_DNA"/>
</dbReference>
<feature type="region of interest" description="Disordered" evidence="1">
    <location>
        <begin position="626"/>
        <end position="670"/>
    </location>
</feature>
<feature type="region of interest" description="Disordered" evidence="1">
    <location>
        <begin position="902"/>
        <end position="942"/>
    </location>
</feature>
<comment type="caution">
    <text evidence="2">The sequence shown here is derived from an EMBL/GenBank/DDBJ whole genome shotgun (WGS) entry which is preliminary data.</text>
</comment>
<evidence type="ECO:0000313" key="3">
    <source>
        <dbReference type="Proteomes" id="UP000777438"/>
    </source>
</evidence>
<dbReference type="Proteomes" id="UP000777438">
    <property type="component" value="Unassembled WGS sequence"/>
</dbReference>
<feature type="region of interest" description="Disordered" evidence="1">
    <location>
        <begin position="66"/>
        <end position="96"/>
    </location>
</feature>
<evidence type="ECO:0000313" key="2">
    <source>
        <dbReference type="EMBL" id="KAH6866178.1"/>
    </source>
</evidence>
<feature type="compositionally biased region" description="Basic and acidic residues" evidence="1">
    <location>
        <begin position="12"/>
        <end position="21"/>
    </location>
</feature>
<proteinExistence type="predicted"/>
<feature type="compositionally biased region" description="Polar residues" evidence="1">
    <location>
        <begin position="651"/>
        <end position="665"/>
    </location>
</feature>